<keyword evidence="3 5" id="KW-1133">Transmembrane helix</keyword>
<dbReference type="KEGG" id="vg:26635652"/>
<name>A0A0E3T9P9_9CAUD</name>
<dbReference type="Pfam" id="PF04688">
    <property type="entry name" value="Holin_SPP1"/>
    <property type="match status" value="1"/>
</dbReference>
<dbReference type="NCBIfam" id="TIGR01592">
    <property type="entry name" value="holin_SPP1"/>
    <property type="match status" value="1"/>
</dbReference>
<evidence type="ECO:0000256" key="4">
    <source>
        <dbReference type="ARBA" id="ARBA00023136"/>
    </source>
</evidence>
<dbReference type="GO" id="GO:0016020">
    <property type="term" value="C:membrane"/>
    <property type="evidence" value="ECO:0007669"/>
    <property type="project" value="UniProtKB-SubCell"/>
</dbReference>
<dbReference type="RefSeq" id="YP_009209188.1">
    <property type="nucleotide sequence ID" value="NC_028915.1"/>
</dbReference>
<sequence>MDIGTIVRTILLIVAWINQFLAIKHISPIQVDEVFISTVVTGIVSIWTWWKNNNFTHASKKGQQKIYEVKAGIQSTGGAPKVNGDDNNAVG</sequence>
<dbReference type="GeneID" id="26635652"/>
<protein>
    <submittedName>
        <fullName evidence="6">Holin</fullName>
    </submittedName>
</protein>
<organism evidence="6 7">
    <name type="scientific">Staphylococcus phage B236</name>
    <dbReference type="NCBI Taxonomy" id="1636205"/>
    <lineage>
        <taxon>Viruses</taxon>
        <taxon>Duplodnaviria</taxon>
        <taxon>Heunggongvirae</taxon>
        <taxon>Uroviricota</taxon>
        <taxon>Caudoviricetes</taxon>
        <taxon>Azeredovirinae</taxon>
        <taxon>Phietavirus</taxon>
        <taxon>Phietavirus B236</taxon>
    </lineage>
</organism>
<keyword evidence="4 5" id="KW-0472">Membrane</keyword>
<comment type="subcellular location">
    <subcellularLocation>
        <location evidence="1">Membrane</location>
    </subcellularLocation>
</comment>
<feature type="transmembrane region" description="Helical" evidence="5">
    <location>
        <begin position="6"/>
        <end position="22"/>
    </location>
</feature>
<keyword evidence="7" id="KW-1185">Reference proteome</keyword>
<dbReference type="EMBL" id="KP893290">
    <property type="protein sequence ID" value="AKC04740.1"/>
    <property type="molecule type" value="Genomic_DNA"/>
</dbReference>
<reference evidence="6 7" key="1">
    <citation type="journal article" date="2015" name="Virus Genes">
        <title>Complete genome analysis of two new bacteriophages isolated from impetigo strains of Staphylococcus aureus.</title>
        <authorList>
            <person name="Botka T."/>
            <person name="Ruzickova V."/>
            <person name="Konecna H."/>
            <person name="Pantucek R."/>
            <person name="Rychlik I."/>
            <person name="Zdrahal Z."/>
            <person name="Petras P."/>
            <person name="Doskar J."/>
        </authorList>
    </citation>
    <scope>NUCLEOTIDE SEQUENCE [LARGE SCALE GENOMIC DNA]</scope>
</reference>
<evidence type="ECO:0000256" key="5">
    <source>
        <dbReference type="SAM" id="Phobius"/>
    </source>
</evidence>
<keyword evidence="2 5" id="KW-0812">Transmembrane</keyword>
<evidence type="ECO:0000256" key="2">
    <source>
        <dbReference type="ARBA" id="ARBA00022692"/>
    </source>
</evidence>
<dbReference type="OrthoDB" id="18112at10239"/>
<accession>A0A0E3T9P9</accession>
<evidence type="ECO:0000313" key="7">
    <source>
        <dbReference type="Proteomes" id="UP000033300"/>
    </source>
</evidence>
<feature type="transmembrane region" description="Helical" evidence="5">
    <location>
        <begin position="34"/>
        <end position="50"/>
    </location>
</feature>
<dbReference type="InterPro" id="IPR006479">
    <property type="entry name" value="Holin"/>
</dbReference>
<evidence type="ECO:0000256" key="3">
    <source>
        <dbReference type="ARBA" id="ARBA00022989"/>
    </source>
</evidence>
<dbReference type="Proteomes" id="UP000033300">
    <property type="component" value="Segment"/>
</dbReference>
<evidence type="ECO:0000256" key="1">
    <source>
        <dbReference type="ARBA" id="ARBA00004370"/>
    </source>
</evidence>
<reference evidence="7" key="2">
    <citation type="submission" date="2015-03" db="EMBL/GenBank/DDBJ databases">
        <title>Complete genome analysis of two new bacteriophages isolated from impetigo strains of Staphylococcus aureus.</title>
        <authorList>
            <person name="Botka T."/>
            <person name="Ruzickova V."/>
            <person name="Konecna H."/>
            <person name="Pantucek R."/>
            <person name="Rychlik I."/>
            <person name="Zdrahal Z."/>
            <person name="Petras P."/>
            <person name="Doskar J."/>
        </authorList>
    </citation>
    <scope>NUCLEOTIDE SEQUENCE [LARGE SCALE GENOMIC DNA]</scope>
</reference>
<proteinExistence type="predicted"/>
<evidence type="ECO:0000313" key="6">
    <source>
        <dbReference type="EMBL" id="AKC04740.1"/>
    </source>
</evidence>